<dbReference type="Proteomes" id="UP000191672">
    <property type="component" value="Unassembled WGS sequence"/>
</dbReference>
<accession>A0A1V6Q4H7</accession>
<dbReference type="PANTHER" id="PTHR42076">
    <property type="entry name" value="CYANOVIRIN-N HOMOLOG"/>
    <property type="match status" value="1"/>
</dbReference>
<dbReference type="SUPFAM" id="SSF51322">
    <property type="entry name" value="Cyanovirin-N"/>
    <property type="match status" value="1"/>
</dbReference>
<dbReference type="AlphaFoldDB" id="A0A1V6Q4H7"/>
<dbReference type="Pfam" id="PF08881">
    <property type="entry name" value="CVNH"/>
    <property type="match status" value="1"/>
</dbReference>
<dbReference type="EMBL" id="MDYN01000014">
    <property type="protein sequence ID" value="OQD84165.1"/>
    <property type="molecule type" value="Genomic_DNA"/>
</dbReference>
<gene>
    <name evidence="2" type="ORF">PENANT_c014G05303</name>
</gene>
<dbReference type="STRING" id="416450.A0A1V6Q4H7"/>
<dbReference type="InterPro" id="IPR036673">
    <property type="entry name" value="Cyanovirin-N_sf"/>
</dbReference>
<proteinExistence type="predicted"/>
<evidence type="ECO:0000259" key="1">
    <source>
        <dbReference type="SMART" id="SM01111"/>
    </source>
</evidence>
<feature type="domain" description="Cyanovirin-N" evidence="1">
    <location>
        <begin position="2"/>
        <end position="103"/>
    </location>
</feature>
<dbReference type="InterPro" id="IPR011058">
    <property type="entry name" value="Cyanovirin-N"/>
</dbReference>
<evidence type="ECO:0000313" key="2">
    <source>
        <dbReference type="EMBL" id="OQD84165.1"/>
    </source>
</evidence>
<comment type="caution">
    <text evidence="2">The sequence shown here is derived from an EMBL/GenBank/DDBJ whole genome shotgun (WGS) entry which is preliminary data.</text>
</comment>
<protein>
    <recommendedName>
        <fullName evidence="1">Cyanovirin-N domain-containing protein</fullName>
    </recommendedName>
</protein>
<dbReference type="SMART" id="SM01111">
    <property type="entry name" value="CVNH"/>
    <property type="match status" value="1"/>
</dbReference>
<dbReference type="Gene3D" id="2.30.60.10">
    <property type="entry name" value="Cyanovirin-N"/>
    <property type="match status" value="1"/>
</dbReference>
<evidence type="ECO:0000313" key="3">
    <source>
        <dbReference type="Proteomes" id="UP000191672"/>
    </source>
</evidence>
<reference evidence="3" key="1">
    <citation type="journal article" date="2017" name="Nat. Microbiol.">
        <title>Global analysis of biosynthetic gene clusters reveals vast potential of secondary metabolite production in Penicillium species.</title>
        <authorList>
            <person name="Nielsen J.C."/>
            <person name="Grijseels S."/>
            <person name="Prigent S."/>
            <person name="Ji B."/>
            <person name="Dainat J."/>
            <person name="Nielsen K.F."/>
            <person name="Frisvad J.C."/>
            <person name="Workman M."/>
            <person name="Nielsen J."/>
        </authorList>
    </citation>
    <scope>NUCLEOTIDE SEQUENCE [LARGE SCALE GENOMIC DNA]</scope>
    <source>
        <strain evidence="3">IBT 31811</strain>
    </source>
</reference>
<name>A0A1V6Q4H7_9EURO</name>
<organism evidence="2 3">
    <name type="scientific">Penicillium antarcticum</name>
    <dbReference type="NCBI Taxonomy" id="416450"/>
    <lineage>
        <taxon>Eukaryota</taxon>
        <taxon>Fungi</taxon>
        <taxon>Dikarya</taxon>
        <taxon>Ascomycota</taxon>
        <taxon>Pezizomycotina</taxon>
        <taxon>Eurotiomycetes</taxon>
        <taxon>Eurotiomycetidae</taxon>
        <taxon>Eurotiales</taxon>
        <taxon>Aspergillaceae</taxon>
        <taxon>Penicillium</taxon>
    </lineage>
</organism>
<dbReference type="PANTHER" id="PTHR42076:SF1">
    <property type="entry name" value="CYANOVIRIN-N DOMAIN-CONTAINING PROTEIN"/>
    <property type="match status" value="1"/>
</dbReference>
<sequence length="114" mass="12925">MSFYESCENVRIEINDDAIYLHCDARNEDGESQSASLRLDDFIGNEDGWFMWDGVNAGQSAHNVELDGSMLTAELPMRDGGHRERQGIDLNDRISNENGRLELQWLASGGQYHF</sequence>
<keyword evidence="3" id="KW-1185">Reference proteome</keyword>